<sequence>MDYTIEMIMASIHNLIKSILLYRSNNLKISSILKIILNLSGFACSLSNIGLLYRNV</sequence>
<evidence type="ECO:0000313" key="1">
    <source>
        <dbReference type="EMBL" id="ERZ97038.1"/>
    </source>
</evidence>
<dbReference type="EMBL" id="KI299936">
    <property type="protein sequence ID" value="ERZ97038.1"/>
    <property type="molecule type" value="Genomic_DNA"/>
</dbReference>
<accession>U9SM81</accession>
<proteinExistence type="predicted"/>
<gene>
    <name evidence="1" type="ORF">GLOINDRAFT_11987</name>
</gene>
<organism evidence="1">
    <name type="scientific">Rhizophagus irregularis (strain DAOM 181602 / DAOM 197198 / MUCL 43194)</name>
    <name type="common">Arbuscular mycorrhizal fungus</name>
    <name type="synonym">Glomus intraradices</name>
    <dbReference type="NCBI Taxonomy" id="747089"/>
    <lineage>
        <taxon>Eukaryota</taxon>
        <taxon>Fungi</taxon>
        <taxon>Fungi incertae sedis</taxon>
        <taxon>Mucoromycota</taxon>
        <taxon>Glomeromycotina</taxon>
        <taxon>Glomeromycetes</taxon>
        <taxon>Glomerales</taxon>
        <taxon>Glomeraceae</taxon>
        <taxon>Rhizophagus</taxon>
    </lineage>
</organism>
<dbReference type="AlphaFoldDB" id="U9SM81"/>
<reference evidence="1" key="1">
    <citation type="submission" date="2013-07" db="EMBL/GenBank/DDBJ databases">
        <title>The genome of an arbuscular mycorrhizal fungus provides insights into the evolution of the oldest plant symbiosis.</title>
        <authorList>
            <consortium name="DOE Joint Genome Institute"/>
            <person name="Tisserant E."/>
            <person name="Malbreil M."/>
            <person name="Kuo A."/>
            <person name="Kohler A."/>
            <person name="Symeonidi A."/>
            <person name="Balestrini R."/>
            <person name="Charron P."/>
            <person name="Duensing N."/>
            <person name="Frei-dit-Frey N."/>
            <person name="Gianinazzi-Pearson V."/>
            <person name="Gilbert B."/>
            <person name="Handa Y."/>
            <person name="Hijri M."/>
            <person name="Kaul R."/>
            <person name="Kawaguchi M."/>
            <person name="Krajinski F."/>
            <person name="Lammers P."/>
            <person name="Lapierre D."/>
            <person name="Masclaux F.G."/>
            <person name="Murat C."/>
            <person name="Morin E."/>
            <person name="Ndikumana S."/>
            <person name="Pagni M."/>
            <person name="Petitpierre D."/>
            <person name="Requena N."/>
            <person name="Rosikiewicz P."/>
            <person name="Riley R."/>
            <person name="Saito K."/>
            <person name="San Clemente H."/>
            <person name="Shapiro H."/>
            <person name="van Tuinen D."/>
            <person name="Becard G."/>
            <person name="Bonfante P."/>
            <person name="Paszkowski U."/>
            <person name="Shachar-Hill Y."/>
            <person name="Young J.P."/>
            <person name="Sanders I.R."/>
            <person name="Henrissat B."/>
            <person name="Rensing S.A."/>
            <person name="Grigoriev I.V."/>
            <person name="Corradi N."/>
            <person name="Roux C."/>
            <person name="Martin F."/>
        </authorList>
    </citation>
    <scope>NUCLEOTIDE SEQUENCE</scope>
    <source>
        <strain evidence="1">DAOM 197198</strain>
    </source>
</reference>
<dbReference type="HOGENOM" id="CLU_3015399_0_0_1"/>
<protein>
    <submittedName>
        <fullName evidence="1">Uncharacterized protein</fullName>
    </submittedName>
</protein>
<name>U9SM81_RHIID</name>